<proteinExistence type="evidence at transcript level"/>
<evidence type="ECO:0000313" key="1">
    <source>
        <dbReference type="EMBL" id="AIN81148.1"/>
    </source>
</evidence>
<reference evidence="1" key="1">
    <citation type="journal article" date="2014" name="Cell Host Microbe">
        <title>Convergent targeting of a common host protein-network by pathogen effectors from three kingdoms of life.</title>
        <authorList>
            <person name="Wessling R."/>
            <person name="Epple P.M."/>
            <person name="Altmann S."/>
            <person name="He Y."/>
            <person name="Yang L."/>
            <person name="McDonald N."/>
            <person name="Wiley K."/>
            <person name="Bader K.C."/>
            <person name="Glaesser C."/>
            <person name="Mukhtar M.S."/>
            <person name="Haigis S."/>
            <person name="Ghamsari L."/>
            <person name="Stephens A.E."/>
            <person name="Ecker J.R."/>
            <person name="Vidal M."/>
            <person name="Jones J.D.G."/>
            <person name="Mayer K.F.X."/>
            <person name="Ver Loren van Themaat E."/>
            <person name="Schulze-Lefert P."/>
            <person name="Dangl J.L."/>
            <person name="Panstruga R."/>
            <person name="Braun P."/>
        </authorList>
    </citation>
    <scope>NUCLEOTIDE SEQUENCE</scope>
</reference>
<dbReference type="AlphaFoldDB" id="A0A088QD33"/>
<feature type="non-terminal residue" evidence="1">
    <location>
        <position position="1"/>
    </location>
</feature>
<dbReference type="EMBL" id="KM220805">
    <property type="protein sequence ID" value="AIN81148.1"/>
    <property type="molecule type" value="mRNA"/>
</dbReference>
<organism evidence="1">
    <name type="scientific">Golovinomyces orontii</name>
    <dbReference type="NCBI Taxonomy" id="62715"/>
    <lineage>
        <taxon>Eukaryota</taxon>
        <taxon>Fungi</taxon>
        <taxon>Dikarya</taxon>
        <taxon>Ascomycota</taxon>
        <taxon>Pezizomycotina</taxon>
        <taxon>Leotiomycetes</taxon>
        <taxon>Erysiphales</taxon>
        <taxon>Erysiphaceae</taxon>
        <taxon>Golovinomyces</taxon>
    </lineage>
</organism>
<accession>A0A088QD33</accession>
<dbReference type="IntAct" id="A0A088QD33">
    <property type="interactions" value="2"/>
</dbReference>
<sequence length="72" mass="8097">MNIKAGFRASGILHFDPNAVSFQYDFVLSSPSILGTWSAFEMGRNYNQSPGSSLVIVSTLYRMPMRLRIPVR</sequence>
<protein>
    <submittedName>
        <fullName evidence="1">Effector protein OEC103</fullName>
    </submittedName>
</protein>
<name>A0A088QD33_9PEZI</name>
<gene>
    <name evidence="1" type="primary">OEC103</name>
</gene>